<proteinExistence type="predicted"/>
<organism evidence="1 2">
    <name type="scientific">Pontibacterium sinense</name>
    <dbReference type="NCBI Taxonomy" id="2781979"/>
    <lineage>
        <taxon>Bacteria</taxon>
        <taxon>Pseudomonadati</taxon>
        <taxon>Pseudomonadota</taxon>
        <taxon>Gammaproteobacteria</taxon>
        <taxon>Oceanospirillales</taxon>
        <taxon>Oceanospirillaceae</taxon>
        <taxon>Pontibacterium</taxon>
    </lineage>
</organism>
<protein>
    <submittedName>
        <fullName evidence="1">Uncharacterized protein</fullName>
    </submittedName>
</protein>
<evidence type="ECO:0000313" key="1">
    <source>
        <dbReference type="EMBL" id="MBE9396322.1"/>
    </source>
</evidence>
<reference evidence="1" key="1">
    <citation type="submission" date="2020-10" db="EMBL/GenBank/DDBJ databases">
        <title>Bacterium isolated from coastal waters sediment.</title>
        <authorList>
            <person name="Chen R.-J."/>
            <person name="Lu D.-C."/>
            <person name="Zhu K.-L."/>
            <person name="Du Z.-J."/>
        </authorList>
    </citation>
    <scope>NUCLEOTIDE SEQUENCE</scope>
    <source>
        <strain evidence="1">N1Y112</strain>
    </source>
</reference>
<keyword evidence="2" id="KW-1185">Reference proteome</keyword>
<evidence type="ECO:0000313" key="2">
    <source>
        <dbReference type="Proteomes" id="UP000640333"/>
    </source>
</evidence>
<name>A0A8J7FAA6_9GAMM</name>
<dbReference type="RefSeq" id="WP_193951866.1">
    <property type="nucleotide sequence ID" value="NZ_JADEYS010000002.1"/>
</dbReference>
<accession>A0A8J7FAA6</accession>
<dbReference type="EMBL" id="JADEYS010000002">
    <property type="protein sequence ID" value="MBE9396322.1"/>
    <property type="molecule type" value="Genomic_DNA"/>
</dbReference>
<sequence length="92" mass="10138">MATYGISDLLVESDFIWREIAVGDHVMVEADLYDSDGLMLKYGTSYLVLAKLRKEPGSSTLIVESDVTGELVNVHPALICSYENAHIPISYS</sequence>
<comment type="caution">
    <text evidence="1">The sequence shown here is derived from an EMBL/GenBank/DDBJ whole genome shotgun (WGS) entry which is preliminary data.</text>
</comment>
<dbReference type="AlphaFoldDB" id="A0A8J7FAA6"/>
<gene>
    <name evidence="1" type="ORF">IOQ59_03510</name>
</gene>
<dbReference type="Proteomes" id="UP000640333">
    <property type="component" value="Unassembled WGS sequence"/>
</dbReference>